<keyword evidence="8" id="KW-0443">Lipid metabolism</keyword>
<gene>
    <name evidence="15" type="ORF">RHSIM_Rhsim11G0196500</name>
</gene>
<dbReference type="CDD" id="cd07991">
    <property type="entry name" value="LPLAT_LPCAT1-like"/>
    <property type="match status" value="1"/>
</dbReference>
<keyword evidence="10" id="KW-0594">Phospholipid biosynthesis</keyword>
<evidence type="ECO:0000256" key="3">
    <source>
        <dbReference type="ARBA" id="ARBA00008655"/>
    </source>
</evidence>
<dbReference type="Proteomes" id="UP000626092">
    <property type="component" value="Unassembled WGS sequence"/>
</dbReference>
<evidence type="ECO:0000256" key="1">
    <source>
        <dbReference type="ARBA" id="ARBA00004370"/>
    </source>
</evidence>
<dbReference type="AlphaFoldDB" id="A0A834LBS1"/>
<sequence>MLVIARRLKMSQLNTSSTELDFDRPNIEDYLPSGSIQEPRGKIRLCDLLDISPTLREAAGAIVDDSFTRCFKSIPPEPWNWNMYLFPLWCLGVVVRYLILFPARVLVLTVGWIIFLSAYFLVHFVLNRNDKLRKKLERCLVELICSFFVASWTGVIKYHGPRPSMRPKQVFVANHTSMIDFIILEQMTAFAVIMQKHPGWVGKCLESLPPIVIESCDEAFFVEVSPFCILHALPEAYLSCYLVGLEDGLLQSTVLESVGCIWFNRSEAKDREIVARKLRDHVHGADNNPLLIFPEGTCVNNHYSVMFKKGAFELGCTVCPIAIKYNKIFVDAFWNSRKQSFTRHLLQLMTSWAVVCDVWYLEPQNLKPGETSIEFAERVRDVISVRAGLKMVPWDGYLKYSRPSPKHRERKQQSFAELVMRRLEEK</sequence>
<comment type="caution">
    <text evidence="15">The sequence shown here is derived from an EMBL/GenBank/DDBJ whole genome shotgun (WGS) entry which is preliminary data.</text>
</comment>
<evidence type="ECO:0000313" key="15">
    <source>
        <dbReference type="EMBL" id="KAF7127793.1"/>
    </source>
</evidence>
<keyword evidence="11" id="KW-1208">Phospholipid metabolism</keyword>
<evidence type="ECO:0000256" key="8">
    <source>
        <dbReference type="ARBA" id="ARBA00023098"/>
    </source>
</evidence>
<evidence type="ECO:0000256" key="2">
    <source>
        <dbReference type="ARBA" id="ARBA00005189"/>
    </source>
</evidence>
<evidence type="ECO:0000259" key="14">
    <source>
        <dbReference type="SMART" id="SM00563"/>
    </source>
</evidence>
<keyword evidence="5" id="KW-0808">Transferase</keyword>
<dbReference type="GO" id="GO:0019432">
    <property type="term" value="P:triglyceride biosynthetic process"/>
    <property type="evidence" value="ECO:0007669"/>
    <property type="project" value="TreeGrafter"/>
</dbReference>
<keyword evidence="7 13" id="KW-1133">Transmembrane helix</keyword>
<dbReference type="Pfam" id="PF01553">
    <property type="entry name" value="Acyltransferase"/>
    <property type="match status" value="1"/>
</dbReference>
<keyword evidence="12" id="KW-0012">Acyltransferase</keyword>
<reference evidence="15" key="1">
    <citation type="submission" date="2019-11" db="EMBL/GenBank/DDBJ databases">
        <authorList>
            <person name="Liu Y."/>
            <person name="Hou J."/>
            <person name="Li T.-Q."/>
            <person name="Guan C.-H."/>
            <person name="Wu X."/>
            <person name="Wu H.-Z."/>
            <person name="Ling F."/>
            <person name="Zhang R."/>
            <person name="Shi X.-G."/>
            <person name="Ren J.-P."/>
            <person name="Chen E.-F."/>
            <person name="Sun J.-M."/>
        </authorList>
    </citation>
    <scope>NUCLEOTIDE SEQUENCE</scope>
    <source>
        <strain evidence="15">Adult_tree_wgs_1</strain>
        <tissue evidence="15">Leaves</tissue>
    </source>
</reference>
<dbReference type="EMBL" id="WJXA01000011">
    <property type="protein sequence ID" value="KAF7127793.1"/>
    <property type="molecule type" value="Genomic_DNA"/>
</dbReference>
<evidence type="ECO:0000313" key="16">
    <source>
        <dbReference type="Proteomes" id="UP000626092"/>
    </source>
</evidence>
<evidence type="ECO:0000256" key="10">
    <source>
        <dbReference type="ARBA" id="ARBA00023209"/>
    </source>
</evidence>
<evidence type="ECO:0000256" key="9">
    <source>
        <dbReference type="ARBA" id="ARBA00023136"/>
    </source>
</evidence>
<evidence type="ECO:0000256" key="12">
    <source>
        <dbReference type="ARBA" id="ARBA00023315"/>
    </source>
</evidence>
<comment type="pathway">
    <text evidence="2">Lipid metabolism.</text>
</comment>
<feature type="transmembrane region" description="Helical" evidence="13">
    <location>
        <begin position="81"/>
        <end position="99"/>
    </location>
</feature>
<dbReference type="GO" id="GO:0008654">
    <property type="term" value="P:phospholipid biosynthetic process"/>
    <property type="evidence" value="ECO:0007669"/>
    <property type="project" value="UniProtKB-KW"/>
</dbReference>
<dbReference type="GO" id="GO:0004366">
    <property type="term" value="F:glycerol-3-phosphate O-acyltransferase activity"/>
    <property type="evidence" value="ECO:0007669"/>
    <property type="project" value="TreeGrafter"/>
</dbReference>
<feature type="domain" description="Phospholipid/glycerol acyltransferase" evidence="14">
    <location>
        <begin position="169"/>
        <end position="326"/>
    </location>
</feature>
<evidence type="ECO:0000256" key="6">
    <source>
        <dbReference type="ARBA" id="ARBA00022692"/>
    </source>
</evidence>
<evidence type="ECO:0000256" key="4">
    <source>
        <dbReference type="ARBA" id="ARBA00022516"/>
    </source>
</evidence>
<feature type="transmembrane region" description="Helical" evidence="13">
    <location>
        <begin position="105"/>
        <end position="127"/>
    </location>
</feature>
<organism evidence="15 16">
    <name type="scientific">Rhododendron simsii</name>
    <name type="common">Sims's rhododendron</name>
    <dbReference type="NCBI Taxonomy" id="118357"/>
    <lineage>
        <taxon>Eukaryota</taxon>
        <taxon>Viridiplantae</taxon>
        <taxon>Streptophyta</taxon>
        <taxon>Embryophyta</taxon>
        <taxon>Tracheophyta</taxon>
        <taxon>Spermatophyta</taxon>
        <taxon>Magnoliopsida</taxon>
        <taxon>eudicotyledons</taxon>
        <taxon>Gunneridae</taxon>
        <taxon>Pentapetalae</taxon>
        <taxon>asterids</taxon>
        <taxon>Ericales</taxon>
        <taxon>Ericaceae</taxon>
        <taxon>Ericoideae</taxon>
        <taxon>Rhodoreae</taxon>
        <taxon>Rhododendron</taxon>
    </lineage>
</organism>
<comment type="similarity">
    <text evidence="3">Belongs to the 1-acyl-sn-glycerol-3-phosphate acyltransferase family.</text>
</comment>
<dbReference type="SMART" id="SM00563">
    <property type="entry name" value="PlsC"/>
    <property type="match status" value="1"/>
</dbReference>
<evidence type="ECO:0000256" key="13">
    <source>
        <dbReference type="SAM" id="Phobius"/>
    </source>
</evidence>
<keyword evidence="16" id="KW-1185">Reference proteome</keyword>
<protein>
    <recommendedName>
        <fullName evidence="14">Phospholipid/glycerol acyltransferase domain-containing protein</fullName>
    </recommendedName>
</protein>
<comment type="subcellular location">
    <subcellularLocation>
        <location evidence="1">Membrane</location>
    </subcellularLocation>
</comment>
<accession>A0A834LBS1</accession>
<evidence type="ECO:0000256" key="7">
    <source>
        <dbReference type="ARBA" id="ARBA00022989"/>
    </source>
</evidence>
<dbReference type="GO" id="GO:0005783">
    <property type="term" value="C:endoplasmic reticulum"/>
    <property type="evidence" value="ECO:0007669"/>
    <property type="project" value="TreeGrafter"/>
</dbReference>
<evidence type="ECO:0000256" key="11">
    <source>
        <dbReference type="ARBA" id="ARBA00023264"/>
    </source>
</evidence>
<dbReference type="InterPro" id="IPR002123">
    <property type="entry name" value="Plipid/glycerol_acylTrfase"/>
</dbReference>
<evidence type="ECO:0000256" key="5">
    <source>
        <dbReference type="ARBA" id="ARBA00022679"/>
    </source>
</evidence>
<dbReference type="PANTHER" id="PTHR23063:SF2">
    <property type="entry name" value="GLYCEROL-3-PHOSPHATE ACYLTRANSFERASE 4, ISOFORM D-RELATED"/>
    <property type="match status" value="1"/>
</dbReference>
<name>A0A834LBS1_RHOSS</name>
<keyword evidence="6 13" id="KW-0812">Transmembrane</keyword>
<dbReference type="GO" id="GO:0016020">
    <property type="term" value="C:membrane"/>
    <property type="evidence" value="ECO:0007669"/>
    <property type="project" value="UniProtKB-SubCell"/>
</dbReference>
<feature type="transmembrane region" description="Helical" evidence="13">
    <location>
        <begin position="139"/>
        <end position="160"/>
    </location>
</feature>
<dbReference type="PANTHER" id="PTHR23063">
    <property type="entry name" value="PHOSPHOLIPID ACYLTRANSFERASE"/>
    <property type="match status" value="1"/>
</dbReference>
<dbReference type="OrthoDB" id="10051137at2759"/>
<dbReference type="InterPro" id="IPR045252">
    <property type="entry name" value="LPCAT1-like"/>
</dbReference>
<proteinExistence type="inferred from homology"/>
<keyword evidence="4" id="KW-0444">Lipid biosynthesis</keyword>
<keyword evidence="9 13" id="KW-0472">Membrane</keyword>